<comment type="caution">
    <text evidence="2">The sequence shown here is derived from an EMBL/GenBank/DDBJ whole genome shotgun (WGS) entry which is preliminary data.</text>
</comment>
<reference evidence="2 3" key="1">
    <citation type="submission" date="2018-08" db="EMBL/GenBank/DDBJ databases">
        <title>Murine metabolic-syndrome-specific gut microbial biobank.</title>
        <authorList>
            <person name="Liu C."/>
        </authorList>
    </citation>
    <scope>NUCLEOTIDE SEQUENCE [LARGE SCALE GENOMIC DNA]</scope>
    <source>
        <strain evidence="2 3">X69</strain>
    </source>
</reference>
<accession>A0A845RKU0</accession>
<feature type="domain" description="MobA-like NTP transferase" evidence="1">
    <location>
        <begin position="47"/>
        <end position="190"/>
    </location>
</feature>
<dbReference type="Proteomes" id="UP000446348">
    <property type="component" value="Unassembled WGS sequence"/>
</dbReference>
<evidence type="ECO:0000313" key="2">
    <source>
        <dbReference type="EMBL" id="NBI78322.1"/>
    </source>
</evidence>
<dbReference type="InterPro" id="IPR051815">
    <property type="entry name" value="Molybdate_resp_trans_reg"/>
</dbReference>
<dbReference type="SUPFAM" id="SSF53448">
    <property type="entry name" value="Nucleotide-diphospho-sugar transferases"/>
    <property type="match status" value="1"/>
</dbReference>
<dbReference type="Gene3D" id="3.90.550.10">
    <property type="entry name" value="Spore Coat Polysaccharide Biosynthesis Protein SpsA, Chain A"/>
    <property type="match status" value="1"/>
</dbReference>
<dbReference type="InterPro" id="IPR036388">
    <property type="entry name" value="WH-like_DNA-bd_sf"/>
</dbReference>
<proteinExistence type="predicted"/>
<dbReference type="InterPro" id="IPR036390">
    <property type="entry name" value="WH_DNA-bd_sf"/>
</dbReference>
<name>A0A845RKU0_9FIRM</name>
<protein>
    <submittedName>
        <fullName evidence="2">LysR family transcriptional regulator</fullName>
    </submittedName>
</protein>
<dbReference type="InterPro" id="IPR029044">
    <property type="entry name" value="Nucleotide-diphossugar_trans"/>
</dbReference>
<sequence>MPGLKKCDILLSMELFLKTSPLRKGGAQMGTGAMIVADGTTSQGELTRPLEKLGSVSVAQRMVDTFRHAGVDRIVLVSQQENRQALEKNTARMGAICLSPPDVGPEQMFSLVRTGLSYLADKCERIFIAPVDVPLFTVKTVRALMASDGQVVNPLYEGRPGHPLLLASRLAPRILAYEGGGGLRGALRRLADRRVFLPVDDSGVLFNLAREADVAQQLERHNRARLYPDIKVRLMREQAFFGPGVAQLLTLIDETGSVRLACGRMGVSYSKGWKMLSVLEEETARVMVARQQGGKNGGAAQLTPDGRALLEKFRLLESRSRALVQEVFEELFAAQES</sequence>
<dbReference type="GO" id="GO:0016779">
    <property type="term" value="F:nucleotidyltransferase activity"/>
    <property type="evidence" value="ECO:0007669"/>
    <property type="project" value="UniProtKB-ARBA"/>
</dbReference>
<gene>
    <name evidence="2" type="ORF">D3Z39_05460</name>
</gene>
<dbReference type="AlphaFoldDB" id="A0A845RKU0"/>
<dbReference type="SUPFAM" id="SSF46785">
    <property type="entry name" value="Winged helix' DNA-binding domain"/>
    <property type="match status" value="1"/>
</dbReference>
<dbReference type="InterPro" id="IPR025877">
    <property type="entry name" value="MobA-like_NTP_Trfase"/>
</dbReference>
<dbReference type="Pfam" id="PF12804">
    <property type="entry name" value="NTP_transf_3"/>
    <property type="match status" value="1"/>
</dbReference>
<organism evidence="2 3">
    <name type="scientific">Anaerotruncus colihominis</name>
    <dbReference type="NCBI Taxonomy" id="169435"/>
    <lineage>
        <taxon>Bacteria</taxon>
        <taxon>Bacillati</taxon>
        <taxon>Bacillota</taxon>
        <taxon>Clostridia</taxon>
        <taxon>Eubacteriales</taxon>
        <taxon>Oscillospiraceae</taxon>
        <taxon>Anaerotruncus</taxon>
    </lineage>
</organism>
<dbReference type="PANTHER" id="PTHR30432:SF1">
    <property type="entry name" value="DNA-BINDING TRANSCRIPTIONAL DUAL REGULATOR MODE"/>
    <property type="match status" value="1"/>
</dbReference>
<dbReference type="PANTHER" id="PTHR30432">
    <property type="entry name" value="TRANSCRIPTIONAL REGULATOR MODE"/>
    <property type="match status" value="1"/>
</dbReference>
<evidence type="ECO:0000259" key="1">
    <source>
        <dbReference type="Pfam" id="PF12804"/>
    </source>
</evidence>
<dbReference type="EMBL" id="QXWZ01000006">
    <property type="protein sequence ID" value="NBI78322.1"/>
    <property type="molecule type" value="Genomic_DNA"/>
</dbReference>
<dbReference type="Gene3D" id="1.10.10.10">
    <property type="entry name" value="Winged helix-like DNA-binding domain superfamily/Winged helix DNA-binding domain"/>
    <property type="match status" value="1"/>
</dbReference>
<evidence type="ECO:0000313" key="3">
    <source>
        <dbReference type="Proteomes" id="UP000446348"/>
    </source>
</evidence>